<proteinExistence type="predicted"/>
<dbReference type="EMBL" id="JAGGKE010000001">
    <property type="protein sequence ID" value="MBP1900799.1"/>
    <property type="molecule type" value="Genomic_DNA"/>
</dbReference>
<keyword evidence="1" id="KW-0812">Transmembrane</keyword>
<evidence type="ECO:0000313" key="2">
    <source>
        <dbReference type="EMBL" id="MBP1900799.1"/>
    </source>
</evidence>
<name>A0A8J7UL86_9EURY</name>
<dbReference type="Proteomes" id="UP000770586">
    <property type="component" value="Unassembled WGS sequence"/>
</dbReference>
<sequence length="126" mass="12682">MIALSVTCLVLVVAVLGFPSLITRISGSAVGPVFGAAIWLAPSLLAVLALYGVRSGEWNVEAVVLGGLGVLTLLAFLLNLRTVVASPGALTYGGRGAFVGPLITLVLGSAIALVVLAGETVTLLEK</sequence>
<keyword evidence="3" id="KW-1185">Reference proteome</keyword>
<comment type="caution">
    <text evidence="2">The sequence shown here is derived from an EMBL/GenBank/DDBJ whole genome shotgun (WGS) entry which is preliminary data.</text>
</comment>
<gene>
    <name evidence="2" type="ORF">J2744_000451</name>
</gene>
<keyword evidence="1" id="KW-1133">Transmembrane helix</keyword>
<evidence type="ECO:0000256" key="1">
    <source>
        <dbReference type="SAM" id="Phobius"/>
    </source>
</evidence>
<feature type="transmembrane region" description="Helical" evidence="1">
    <location>
        <begin position="98"/>
        <end position="124"/>
    </location>
</feature>
<evidence type="ECO:0000313" key="3">
    <source>
        <dbReference type="Proteomes" id="UP000770586"/>
    </source>
</evidence>
<feature type="transmembrane region" description="Helical" evidence="1">
    <location>
        <begin position="33"/>
        <end position="53"/>
    </location>
</feature>
<accession>A0A8J7UL86</accession>
<protein>
    <submittedName>
        <fullName evidence="2">Uncharacterized protein</fullName>
    </submittedName>
</protein>
<reference evidence="2 3" key="1">
    <citation type="submission" date="2021-03" db="EMBL/GenBank/DDBJ databases">
        <title>Genomic Encyclopedia of Type Strains, Phase IV (KMG-IV): sequencing the most valuable type-strain genomes for metagenomic binning, comparative biology and taxonomic classification.</title>
        <authorList>
            <person name="Goeker M."/>
        </authorList>
    </citation>
    <scope>NUCLEOTIDE SEQUENCE [LARGE SCALE GENOMIC DNA]</scope>
    <source>
        <strain evidence="2 3">DSM 12287</strain>
    </source>
</reference>
<dbReference type="RefSeq" id="WP_209544007.1">
    <property type="nucleotide sequence ID" value="NZ_BAAADX010000010.1"/>
</dbReference>
<dbReference type="OrthoDB" id="385874at2157"/>
<organism evidence="2 3">
    <name type="scientific">Halorubrum trapanicum</name>
    <dbReference type="NCBI Taxonomy" id="29284"/>
    <lineage>
        <taxon>Archaea</taxon>
        <taxon>Methanobacteriati</taxon>
        <taxon>Methanobacteriota</taxon>
        <taxon>Stenosarchaea group</taxon>
        <taxon>Halobacteria</taxon>
        <taxon>Halobacteriales</taxon>
        <taxon>Haloferacaceae</taxon>
        <taxon>Halorubrum</taxon>
    </lineage>
</organism>
<keyword evidence="1" id="KW-0472">Membrane</keyword>
<feature type="transmembrane region" description="Helical" evidence="1">
    <location>
        <begin position="60"/>
        <end position="78"/>
    </location>
</feature>
<dbReference type="AlphaFoldDB" id="A0A8J7UL86"/>